<keyword evidence="3" id="KW-1185">Reference proteome</keyword>
<feature type="signal peptide" evidence="1">
    <location>
        <begin position="1"/>
        <end position="21"/>
    </location>
</feature>
<proteinExistence type="predicted"/>
<sequence length="107" mass="11545">MSMIVALLFTQTMLLAAPAEATPAPDDADAELRMREGWCAAPSFQGPWYCLARCTGSAEFYVADANPITPSGDWDAMRADCYLKAADFCTTAFSQYLDRSCLGGAVE</sequence>
<evidence type="ECO:0008006" key="4">
    <source>
        <dbReference type="Google" id="ProtNLM"/>
    </source>
</evidence>
<protein>
    <recommendedName>
        <fullName evidence="4">Secreted protein</fullName>
    </recommendedName>
</protein>
<dbReference type="AlphaFoldDB" id="A0A9X3EVN0"/>
<feature type="chain" id="PRO_5040810737" description="Secreted protein" evidence="1">
    <location>
        <begin position="22"/>
        <end position="107"/>
    </location>
</feature>
<dbReference type="Proteomes" id="UP001150924">
    <property type="component" value="Unassembled WGS sequence"/>
</dbReference>
<evidence type="ECO:0000313" key="2">
    <source>
        <dbReference type="EMBL" id="MCY1010400.1"/>
    </source>
</evidence>
<comment type="caution">
    <text evidence="2">The sequence shown here is derived from an EMBL/GenBank/DDBJ whole genome shotgun (WGS) entry which is preliminary data.</text>
</comment>
<name>A0A9X3EVN0_9BACT</name>
<evidence type="ECO:0000256" key="1">
    <source>
        <dbReference type="SAM" id="SignalP"/>
    </source>
</evidence>
<accession>A0A9X3EVN0</accession>
<dbReference type="RefSeq" id="WP_267773322.1">
    <property type="nucleotide sequence ID" value="NZ_JAPNKE010000002.1"/>
</dbReference>
<evidence type="ECO:0000313" key="3">
    <source>
        <dbReference type="Proteomes" id="UP001150924"/>
    </source>
</evidence>
<organism evidence="2 3">
    <name type="scientific">Nannocystis pusilla</name>
    <dbReference type="NCBI Taxonomy" id="889268"/>
    <lineage>
        <taxon>Bacteria</taxon>
        <taxon>Pseudomonadati</taxon>
        <taxon>Myxococcota</taxon>
        <taxon>Polyangia</taxon>
        <taxon>Nannocystales</taxon>
        <taxon>Nannocystaceae</taxon>
        <taxon>Nannocystis</taxon>
    </lineage>
</organism>
<keyword evidence="1" id="KW-0732">Signal</keyword>
<gene>
    <name evidence="2" type="ORF">OV079_33505</name>
</gene>
<reference evidence="2" key="1">
    <citation type="submission" date="2022-11" db="EMBL/GenBank/DDBJ databases">
        <title>Minimal conservation of predation-associated metabolite biosynthetic gene clusters underscores biosynthetic potential of Myxococcota including descriptions for ten novel species: Archangium lansinium sp. nov., Myxococcus landrumus sp. nov., Nannocystis bai.</title>
        <authorList>
            <person name="Ahearne A."/>
            <person name="Stevens C."/>
            <person name="Phillips K."/>
        </authorList>
    </citation>
    <scope>NUCLEOTIDE SEQUENCE</scope>
    <source>
        <strain evidence="2">Na p29</strain>
    </source>
</reference>
<dbReference type="EMBL" id="JAPNKE010000002">
    <property type="protein sequence ID" value="MCY1010400.1"/>
    <property type="molecule type" value="Genomic_DNA"/>
</dbReference>